<dbReference type="Pfam" id="PF13953">
    <property type="entry name" value="PapC_C"/>
    <property type="match status" value="1"/>
</dbReference>
<sequence length="817" mass="86043">MARQTALLLARLCLAVLVLPTAGHAASGDPSPDADLAADADPFDVPAATDTGGPSDLYLYVSINGVKTNLVAAFRQAPDGSLSIDIEQLHNIGIKPAKTAIGADGRVTIDQLPSVTFVYDDLQQTIDFTASNGERAPKIIDAKARRGGAPKRPRLKAQSSSGALLNYNIVASSDNSEKDSRFGFTGVSGAFEALYFSPLGVLSNTFIASTSDDTYYGSTRLDTTWRYSDQDSMVTYSAGDVITGGLNWTRPTRLGGLQVQRSFSLRSDLVTFPVPELSASAAVPSTVDVYLNDAKRFSSSVGAGPFDIANLPFVDGSGNARVVVTDAQGQQVSTESSFIASSQMLARGLYDFSAELGFARHGYGIDSNDYDSRPYGSLTLRTGVTNWLTMEGHAEGGADLVHGGVGAVFAAPWSGVISLSGAGSYHDGSIGEQVGMTWERQMRGFHLRARMQRSFGSFQDIASVTADKRSSTDGILLGSAAPPKALDQVSLSVPMPFDRSNLNFSFTNAETAEGDRQRILGLSYSRPVFNDSTFSVSAIKSLTDGTVGIYASLFVPIGKRISATTSVASQSDETSVTQTVSRTLGQQIGDYGWSVGRTQSENAINSAAVSYRASAAKVAARVDQRGSKTRASVTVDGALVAAGGGVFASNRINDAFAIVDAGAPGVEVQHENRPAGRTNSGGKLLLPNLRSYQENHIAIDPEDLPLDAVVNTTRTVVVPADRSGIVVNFEVDVDANAALVTFSGPDGKPIAVGASGTTKTGSEPFVVGYDGQTLVENLKASNRLTLTLPDETTCVATFQYKPQRGKQVSITDAICQP</sequence>
<organism evidence="3 4">
    <name type="scientific">Rhizobium soli</name>
    <dbReference type="NCBI Taxonomy" id="424798"/>
    <lineage>
        <taxon>Bacteria</taxon>
        <taxon>Pseudomonadati</taxon>
        <taxon>Pseudomonadota</taxon>
        <taxon>Alphaproteobacteria</taxon>
        <taxon>Hyphomicrobiales</taxon>
        <taxon>Rhizobiaceae</taxon>
        <taxon>Rhizobium/Agrobacterium group</taxon>
        <taxon>Rhizobium</taxon>
    </lineage>
</organism>
<feature type="chain" id="PRO_5031305350" evidence="1">
    <location>
        <begin position="26"/>
        <end position="817"/>
    </location>
</feature>
<dbReference type="InterPro" id="IPR000015">
    <property type="entry name" value="Fimb_usher"/>
</dbReference>
<dbReference type="RefSeq" id="WP_184653558.1">
    <property type="nucleotide sequence ID" value="NZ_JACHBU010000001.1"/>
</dbReference>
<evidence type="ECO:0000313" key="4">
    <source>
        <dbReference type="Proteomes" id="UP000585437"/>
    </source>
</evidence>
<evidence type="ECO:0000256" key="1">
    <source>
        <dbReference type="SAM" id="SignalP"/>
    </source>
</evidence>
<dbReference type="GO" id="GO:0009297">
    <property type="term" value="P:pilus assembly"/>
    <property type="evidence" value="ECO:0007669"/>
    <property type="project" value="InterPro"/>
</dbReference>
<dbReference type="InterPro" id="IPR025949">
    <property type="entry name" value="PapC-like_C"/>
</dbReference>
<dbReference type="Gene3D" id="2.60.40.2610">
    <property type="entry name" value="Outer membrane usher protein FimD, plug domain"/>
    <property type="match status" value="1"/>
</dbReference>
<gene>
    <name evidence="3" type="ORF">F4695_000424</name>
</gene>
<dbReference type="Gene3D" id="2.60.40.2070">
    <property type="match status" value="1"/>
</dbReference>
<dbReference type="AlphaFoldDB" id="A0A7X0JGZ8"/>
<dbReference type="Proteomes" id="UP000585437">
    <property type="component" value="Unassembled WGS sequence"/>
</dbReference>
<dbReference type="PANTHER" id="PTHR30451:SF5">
    <property type="entry name" value="SLR0019 PROTEIN"/>
    <property type="match status" value="1"/>
</dbReference>
<dbReference type="Gene3D" id="2.60.40.3110">
    <property type="match status" value="1"/>
</dbReference>
<dbReference type="GO" id="GO:0015473">
    <property type="term" value="F:fimbrial usher porin activity"/>
    <property type="evidence" value="ECO:0007669"/>
    <property type="project" value="InterPro"/>
</dbReference>
<dbReference type="PANTHER" id="PTHR30451">
    <property type="entry name" value="OUTER MEMBRANE USHER PROTEIN"/>
    <property type="match status" value="1"/>
</dbReference>
<keyword evidence="1" id="KW-0732">Signal</keyword>
<comment type="caution">
    <text evidence="3">The sequence shown here is derived from an EMBL/GenBank/DDBJ whole genome shotgun (WGS) entry which is preliminary data.</text>
</comment>
<proteinExistence type="predicted"/>
<feature type="signal peptide" evidence="1">
    <location>
        <begin position="1"/>
        <end position="25"/>
    </location>
</feature>
<evidence type="ECO:0000259" key="2">
    <source>
        <dbReference type="Pfam" id="PF13953"/>
    </source>
</evidence>
<keyword evidence="4" id="KW-1185">Reference proteome</keyword>
<evidence type="ECO:0000313" key="3">
    <source>
        <dbReference type="EMBL" id="MBB6507105.1"/>
    </source>
</evidence>
<protein>
    <submittedName>
        <fullName evidence="3">Outer membrane usher protein</fullName>
    </submittedName>
</protein>
<dbReference type="GO" id="GO:0009279">
    <property type="term" value="C:cell outer membrane"/>
    <property type="evidence" value="ECO:0007669"/>
    <property type="project" value="TreeGrafter"/>
</dbReference>
<dbReference type="InterPro" id="IPR042186">
    <property type="entry name" value="FimD_plug_dom"/>
</dbReference>
<accession>A0A7X0JGZ8</accession>
<dbReference type="InterPro" id="IPR043142">
    <property type="entry name" value="PapC-like_C_sf"/>
</dbReference>
<feature type="domain" description="PapC-like C-terminal" evidence="2">
    <location>
        <begin position="739"/>
        <end position="801"/>
    </location>
</feature>
<name>A0A7X0JGZ8_9HYPH</name>
<reference evidence="3 4" key="1">
    <citation type="submission" date="2020-08" db="EMBL/GenBank/DDBJ databases">
        <title>The Agave Microbiome: Exploring the role of microbial communities in plant adaptations to desert environments.</title>
        <authorList>
            <person name="Partida-Martinez L.P."/>
        </authorList>
    </citation>
    <scope>NUCLEOTIDE SEQUENCE [LARGE SCALE GENOMIC DNA]</scope>
    <source>
        <strain evidence="3 4">AS3.12</strain>
    </source>
</reference>
<dbReference type="EMBL" id="JACHBU010000001">
    <property type="protein sequence ID" value="MBB6507105.1"/>
    <property type="molecule type" value="Genomic_DNA"/>
</dbReference>
<dbReference type="Pfam" id="PF00577">
    <property type="entry name" value="Usher"/>
    <property type="match status" value="1"/>
</dbReference>